<comment type="caution">
    <text evidence="1">The sequence shown here is derived from an EMBL/GenBank/DDBJ whole genome shotgun (WGS) entry which is preliminary data.</text>
</comment>
<name>A0ABR4A5Y4_9LECA</name>
<proteinExistence type="predicted"/>
<keyword evidence="2" id="KW-1185">Reference proteome</keyword>
<organism evidence="1 2">
    <name type="scientific">Stereocaulon virgatum</name>
    <dbReference type="NCBI Taxonomy" id="373712"/>
    <lineage>
        <taxon>Eukaryota</taxon>
        <taxon>Fungi</taxon>
        <taxon>Dikarya</taxon>
        <taxon>Ascomycota</taxon>
        <taxon>Pezizomycotina</taxon>
        <taxon>Lecanoromycetes</taxon>
        <taxon>OSLEUM clade</taxon>
        <taxon>Lecanoromycetidae</taxon>
        <taxon>Lecanorales</taxon>
        <taxon>Lecanorineae</taxon>
        <taxon>Stereocaulaceae</taxon>
        <taxon>Stereocaulon</taxon>
    </lineage>
</organism>
<gene>
    <name evidence="1" type="ORF">N7G274_005704</name>
</gene>
<dbReference type="Proteomes" id="UP001590950">
    <property type="component" value="Unassembled WGS sequence"/>
</dbReference>
<evidence type="ECO:0000313" key="1">
    <source>
        <dbReference type="EMBL" id="KAL2041322.1"/>
    </source>
</evidence>
<protein>
    <submittedName>
        <fullName evidence="1">Uncharacterized protein</fullName>
    </submittedName>
</protein>
<accession>A0ABR4A5Y4</accession>
<evidence type="ECO:0000313" key="2">
    <source>
        <dbReference type="Proteomes" id="UP001590950"/>
    </source>
</evidence>
<reference evidence="1 2" key="1">
    <citation type="submission" date="2024-09" db="EMBL/GenBank/DDBJ databases">
        <title>Rethinking Asexuality: The Enigmatic Case of Functional Sexual Genes in Lepraria (Stereocaulaceae).</title>
        <authorList>
            <person name="Doellman M."/>
            <person name="Sun Y."/>
            <person name="Barcenas-Pena A."/>
            <person name="Lumbsch H.T."/>
            <person name="Grewe F."/>
        </authorList>
    </citation>
    <scope>NUCLEOTIDE SEQUENCE [LARGE SCALE GENOMIC DNA]</scope>
    <source>
        <strain evidence="1 2">Mercado 3170</strain>
    </source>
</reference>
<sequence>MFGVIISRWHFDNTAVSVGHVAGKRNTGNANVKPPFASTNPCPSLCFFFLAYCQSLELNVTCPYQAVEIFKQKPSIESRRIKSFQVLDDWLAVVNRSLRRVVWHIIGSEYQSQAEWQMDMIDKIRAACHFGPLMMNVVLSIYLKAEVH</sequence>
<dbReference type="EMBL" id="JBEFKJ010000017">
    <property type="protein sequence ID" value="KAL2041322.1"/>
    <property type="molecule type" value="Genomic_DNA"/>
</dbReference>